<dbReference type="EMBL" id="JAHQCS010000058">
    <property type="protein sequence ID" value="MBU9711135.1"/>
    <property type="molecule type" value="Genomic_DNA"/>
</dbReference>
<feature type="domain" description="S1 motif" evidence="2">
    <location>
        <begin position="8"/>
        <end position="77"/>
    </location>
</feature>
<proteinExistence type="predicted"/>
<feature type="compositionally biased region" description="Gly residues" evidence="1">
    <location>
        <begin position="96"/>
        <end position="105"/>
    </location>
</feature>
<dbReference type="PROSITE" id="PS50126">
    <property type="entry name" value="S1"/>
    <property type="match status" value="1"/>
</dbReference>
<dbReference type="Proteomes" id="UP000784880">
    <property type="component" value="Unassembled WGS sequence"/>
</dbReference>
<protein>
    <submittedName>
        <fullName evidence="3">General stress protein 13</fullName>
    </submittedName>
</protein>
<evidence type="ECO:0000256" key="1">
    <source>
        <dbReference type="SAM" id="MobiDB-lite"/>
    </source>
</evidence>
<dbReference type="CDD" id="cd05692">
    <property type="entry name" value="S1_RPS1_repeat_hs4"/>
    <property type="match status" value="1"/>
</dbReference>
<accession>A0ABS6JCI2</accession>
<feature type="compositionally biased region" description="Basic and acidic residues" evidence="1">
    <location>
        <begin position="79"/>
        <end position="93"/>
    </location>
</feature>
<feature type="region of interest" description="Disordered" evidence="1">
    <location>
        <begin position="73"/>
        <end position="124"/>
    </location>
</feature>
<gene>
    <name evidence="3" type="primary">yugI</name>
    <name evidence="3" type="ORF">KS419_05245</name>
</gene>
<evidence type="ECO:0000259" key="2">
    <source>
        <dbReference type="PROSITE" id="PS50126"/>
    </source>
</evidence>
<feature type="compositionally biased region" description="Polar residues" evidence="1">
    <location>
        <begin position="109"/>
        <end position="120"/>
    </location>
</feature>
<dbReference type="Pfam" id="PF00575">
    <property type="entry name" value="S1"/>
    <property type="match status" value="1"/>
</dbReference>
<comment type="caution">
    <text evidence="3">The sequence shown here is derived from an EMBL/GenBank/DDBJ whole genome shotgun (WGS) entry which is preliminary data.</text>
</comment>
<dbReference type="NCBIfam" id="NF005973">
    <property type="entry name" value="PRK08059.1"/>
    <property type="match status" value="1"/>
</dbReference>
<dbReference type="PANTHER" id="PTHR10724">
    <property type="entry name" value="30S RIBOSOMAL PROTEIN S1"/>
    <property type="match status" value="1"/>
</dbReference>
<dbReference type="RefSeq" id="WP_217065024.1">
    <property type="nucleotide sequence ID" value="NZ_JAHQCS010000058.1"/>
</dbReference>
<sequence>MSSQYEVGSIVEGKVTGIKPFGAFIALDDQKQGLVHISHIAHGFVKDINDHLSVGDEVKVKILTVDEETGKISLSIRETQPKPERQERPERPSRPAGGGGGGRGGNRPNQQSSAQGQGFNTLEEKLKSWLKESNEIQADLNKRIKK</sequence>
<dbReference type="SMART" id="SM00316">
    <property type="entry name" value="S1"/>
    <property type="match status" value="1"/>
</dbReference>
<dbReference type="NCBIfam" id="NF040579">
    <property type="entry name" value="S1_dom_CvfD"/>
    <property type="match status" value="1"/>
</dbReference>
<dbReference type="InterPro" id="IPR050437">
    <property type="entry name" value="Ribos_protein_bS1-like"/>
</dbReference>
<evidence type="ECO:0000313" key="3">
    <source>
        <dbReference type="EMBL" id="MBU9711135.1"/>
    </source>
</evidence>
<organism evidence="3 4">
    <name type="scientific">Evansella tamaricis</name>
    <dbReference type="NCBI Taxonomy" id="2069301"/>
    <lineage>
        <taxon>Bacteria</taxon>
        <taxon>Bacillati</taxon>
        <taxon>Bacillota</taxon>
        <taxon>Bacilli</taxon>
        <taxon>Bacillales</taxon>
        <taxon>Bacillaceae</taxon>
        <taxon>Evansella</taxon>
    </lineage>
</organism>
<reference evidence="3 4" key="1">
    <citation type="submission" date="2021-06" db="EMBL/GenBank/DDBJ databases">
        <title>Bacillus sp. RD4P76, an endophyte from a halophyte.</title>
        <authorList>
            <person name="Sun J.-Q."/>
        </authorList>
    </citation>
    <scope>NUCLEOTIDE SEQUENCE [LARGE SCALE GENOMIC DNA]</scope>
    <source>
        <strain evidence="3 4">CGMCC 1.15917</strain>
    </source>
</reference>
<dbReference type="InterPro" id="IPR003029">
    <property type="entry name" value="S1_domain"/>
</dbReference>
<name>A0ABS6JCI2_9BACI</name>
<keyword evidence="4" id="KW-1185">Reference proteome</keyword>
<dbReference type="PANTHER" id="PTHR10724:SF10">
    <property type="entry name" value="S1 RNA-BINDING DOMAIN-CONTAINING PROTEIN 1"/>
    <property type="match status" value="1"/>
</dbReference>
<evidence type="ECO:0000313" key="4">
    <source>
        <dbReference type="Proteomes" id="UP000784880"/>
    </source>
</evidence>